<reference evidence="2" key="1">
    <citation type="submission" date="2023-10" db="EMBL/GenBank/DDBJ databases">
        <authorList>
            <person name="Chen Y."/>
            <person name="Shah S."/>
            <person name="Dougan E. K."/>
            <person name="Thang M."/>
            <person name="Chan C."/>
        </authorList>
    </citation>
    <scope>NUCLEOTIDE SEQUENCE [LARGE SCALE GENOMIC DNA]</scope>
</reference>
<sequence>MHKLLERVGARVFGFSAREAYLLLAAAARLPGRPPPRLAALAGRCLEQLLEDGEDLTDEQLGHALVLAAHFEGAPGCRAAAAALREEQARLLRVRLATGARAPSSKALSLAAAGLARGRRPGAGRELLEALAEEEWARRRECGDGAEGVLADEDEAGVGEDSLLDFIADVQQGAVLAVLVLLGASAVWGPARVTSASSGQRPTAGTPPDFRGARASADPDPADPGERRVWELSHTENQRAFMMAIGYSRFMAQGSWESPASAEVGVQFLPRSIPMHDDAGRPVLLLNPRFEGSVLKSGGLYVDQGHEVTVDRYMEDGRMVEHARYPAKGVEMRRIFQKVDARARGSDTCTA</sequence>
<evidence type="ECO:0000313" key="2">
    <source>
        <dbReference type="EMBL" id="CAK0815542.1"/>
    </source>
</evidence>
<proteinExistence type="predicted"/>
<organism evidence="2 3">
    <name type="scientific">Prorocentrum cordatum</name>
    <dbReference type="NCBI Taxonomy" id="2364126"/>
    <lineage>
        <taxon>Eukaryota</taxon>
        <taxon>Sar</taxon>
        <taxon>Alveolata</taxon>
        <taxon>Dinophyceae</taxon>
        <taxon>Prorocentrales</taxon>
        <taxon>Prorocentraceae</taxon>
        <taxon>Prorocentrum</taxon>
    </lineage>
</organism>
<feature type="compositionally biased region" description="Polar residues" evidence="1">
    <location>
        <begin position="194"/>
        <end position="203"/>
    </location>
</feature>
<comment type="caution">
    <text evidence="2">The sequence shown here is derived from an EMBL/GenBank/DDBJ whole genome shotgun (WGS) entry which is preliminary data.</text>
</comment>
<gene>
    <name evidence="2" type="ORF">PCOR1329_LOCUS18807</name>
</gene>
<dbReference type="Proteomes" id="UP001189429">
    <property type="component" value="Unassembled WGS sequence"/>
</dbReference>
<keyword evidence="3" id="KW-1185">Reference proteome</keyword>
<feature type="region of interest" description="Disordered" evidence="1">
    <location>
        <begin position="193"/>
        <end position="226"/>
    </location>
</feature>
<name>A0ABN9R9F6_9DINO</name>
<accession>A0ABN9R9F6</accession>
<dbReference type="EMBL" id="CAUYUJ010005947">
    <property type="protein sequence ID" value="CAK0815542.1"/>
    <property type="molecule type" value="Genomic_DNA"/>
</dbReference>
<protein>
    <submittedName>
        <fullName evidence="2">Uncharacterized protein</fullName>
    </submittedName>
</protein>
<evidence type="ECO:0000256" key="1">
    <source>
        <dbReference type="SAM" id="MobiDB-lite"/>
    </source>
</evidence>
<evidence type="ECO:0000313" key="3">
    <source>
        <dbReference type="Proteomes" id="UP001189429"/>
    </source>
</evidence>